<name>A0A382IJZ6_9ZZZZ</name>
<reference evidence="1" key="1">
    <citation type="submission" date="2018-05" db="EMBL/GenBank/DDBJ databases">
        <authorList>
            <person name="Lanie J.A."/>
            <person name="Ng W.-L."/>
            <person name="Kazmierczak K.M."/>
            <person name="Andrzejewski T.M."/>
            <person name="Davidsen T.M."/>
            <person name="Wayne K.J."/>
            <person name="Tettelin H."/>
            <person name="Glass J.I."/>
            <person name="Rusch D."/>
            <person name="Podicherti R."/>
            <person name="Tsui H.-C.T."/>
            <person name="Winkler M.E."/>
        </authorList>
    </citation>
    <scope>NUCLEOTIDE SEQUENCE</scope>
</reference>
<protein>
    <submittedName>
        <fullName evidence="1">Uncharacterized protein</fullName>
    </submittedName>
</protein>
<evidence type="ECO:0000313" key="1">
    <source>
        <dbReference type="EMBL" id="SVB99655.1"/>
    </source>
</evidence>
<sequence length="231" mass="26910">PLRRRVFVLHYATPRGIHRPKRHLCPGNTSLRRFSEPCQCFDITPLRGAAIPLRRLHIILRHSVPRGIHRPKVDLRHHVTLLSCQSIPSRCLHVILRYISTRGIHTSKVDLRRCNTSLGRLPEQQHRLGITLSRRAVIPLRRRVFILHYATPRGIHLSKSNLCPCNTTLISRHPIQSDRFHVILRHAPKARSENLPKSKLCPCNTFIRHPTDPRQRLGITLRRRTVIPLRR</sequence>
<feature type="non-terminal residue" evidence="1">
    <location>
        <position position="1"/>
    </location>
</feature>
<dbReference type="AlphaFoldDB" id="A0A382IJZ6"/>
<proteinExistence type="predicted"/>
<organism evidence="1">
    <name type="scientific">marine metagenome</name>
    <dbReference type="NCBI Taxonomy" id="408172"/>
    <lineage>
        <taxon>unclassified sequences</taxon>
        <taxon>metagenomes</taxon>
        <taxon>ecological metagenomes</taxon>
    </lineage>
</organism>
<accession>A0A382IJZ6</accession>
<dbReference type="EMBL" id="UINC01067718">
    <property type="protein sequence ID" value="SVB99655.1"/>
    <property type="molecule type" value="Genomic_DNA"/>
</dbReference>
<gene>
    <name evidence="1" type="ORF">METZ01_LOCUS252509</name>
</gene>